<dbReference type="PANTHER" id="PTHR42957">
    <property type="entry name" value="HELICASE MJ1565-RELATED"/>
    <property type="match status" value="1"/>
</dbReference>
<dbReference type="Proteomes" id="UP000503088">
    <property type="component" value="Chromosome"/>
</dbReference>
<evidence type="ECO:0000313" key="3">
    <source>
        <dbReference type="Proteomes" id="UP000503088"/>
    </source>
</evidence>
<dbReference type="InterPro" id="IPR027417">
    <property type="entry name" value="P-loop_NTPase"/>
</dbReference>
<dbReference type="KEGG" id="kpul:GXN76_00400"/>
<keyword evidence="2" id="KW-0067">ATP-binding</keyword>
<dbReference type="InterPro" id="IPR008571">
    <property type="entry name" value="HerA-like"/>
</dbReference>
<name>A0A7D4CI81_9BACL</name>
<protein>
    <submittedName>
        <fullName evidence="2">ATP-binding protein</fullName>
    </submittedName>
</protein>
<reference evidence="2 3" key="1">
    <citation type="submission" date="2020-01" db="EMBL/GenBank/DDBJ databases">
        <authorList>
            <person name="Gulvik C.A."/>
            <person name="Batra D.G."/>
        </authorList>
    </citation>
    <scope>NUCLEOTIDE SEQUENCE [LARGE SCALE GENOMIC DNA]</scope>
    <source>
        <strain evidence="2 3">W9323</strain>
    </source>
</reference>
<proteinExistence type="predicted"/>
<evidence type="ECO:0000259" key="1">
    <source>
        <dbReference type="Pfam" id="PF01935"/>
    </source>
</evidence>
<feature type="domain" description="Helicase HerA central" evidence="1">
    <location>
        <begin position="127"/>
        <end position="298"/>
    </location>
</feature>
<dbReference type="SUPFAM" id="SSF52540">
    <property type="entry name" value="P-loop containing nucleoside triphosphate hydrolases"/>
    <property type="match status" value="1"/>
</dbReference>
<dbReference type="GO" id="GO:0005524">
    <property type="term" value="F:ATP binding"/>
    <property type="evidence" value="ECO:0007669"/>
    <property type="project" value="UniProtKB-KW"/>
</dbReference>
<dbReference type="PANTHER" id="PTHR42957:SF1">
    <property type="entry name" value="HELICASE MJ1565-RELATED"/>
    <property type="match status" value="1"/>
</dbReference>
<evidence type="ECO:0000313" key="2">
    <source>
        <dbReference type="EMBL" id="QKG85834.1"/>
    </source>
</evidence>
<dbReference type="Gene3D" id="3.40.50.300">
    <property type="entry name" value="P-loop containing nucleotide triphosphate hydrolases"/>
    <property type="match status" value="2"/>
</dbReference>
<dbReference type="EMBL" id="CP048104">
    <property type="protein sequence ID" value="QKG85834.1"/>
    <property type="molecule type" value="Genomic_DNA"/>
</dbReference>
<sequence length="590" mass="66755">MNEILVIQDESLREPKGEVVETLSYNRLIPMGLDRSIVDTQVIQTLEQIGYDIGSDEVNVAKVRLFSEAPHPVRTGCNVRFPRFDEVRDLLVKASPEDGMVLGEIRGTEPMSETLDPDLQERVHILETGQLRRQQGVPFLFDIKSMQQYPHVGIFGGSGSGKSFGLRVILEELMKLSVPTLVFDPHFEMSFGDLEPELASVAPSFQDRWMAVQVGRQVGINFSDLNTRELVSLIGASGGALSEPMTNVIQSLHRRRDSFISFSDRLNNVATAIEEGNQGLKKRLREDDLSPEEAERIKELMELHYQFGSLPLASVKGVQWRLNRLEKAGLFQKDIHPIEQGLEQGRLVVVQGDSWLLQVFSTYVITSVYRKRRDYRDAKMNGEEGVFFPPFVIVTDEAHNFAPKGTDSPPKQILKEVAQEGRKYGAFLMLATQRPTLLDETITAQLNTKFVFRTVRGTDIATLREETDLTQDEGKRLPYLSSGDTFVSSAVYGRTIFLRIRASYTHSPHVSNPFDELKAVKQERDHQVLAAVHKRLPLFDTDLLGVLEPINRECGTNWDVHRLKQELERLVAEGKVKKKESPLANRYDIL</sequence>
<organism evidence="2 3">
    <name type="scientific">Kroppenstedtia pulmonis</name>
    <dbReference type="NCBI Taxonomy" id="1380685"/>
    <lineage>
        <taxon>Bacteria</taxon>
        <taxon>Bacillati</taxon>
        <taxon>Bacillota</taxon>
        <taxon>Bacilli</taxon>
        <taxon>Bacillales</taxon>
        <taxon>Thermoactinomycetaceae</taxon>
        <taxon>Kroppenstedtia</taxon>
    </lineage>
</organism>
<dbReference type="Pfam" id="PF01935">
    <property type="entry name" value="DUF87"/>
    <property type="match status" value="1"/>
</dbReference>
<dbReference type="AlphaFoldDB" id="A0A7D4CI81"/>
<gene>
    <name evidence="2" type="ORF">GXN76_00400</name>
</gene>
<dbReference type="InterPro" id="IPR002789">
    <property type="entry name" value="HerA_central"/>
</dbReference>
<keyword evidence="3" id="KW-1185">Reference proteome</keyword>
<keyword evidence="2" id="KW-0547">Nucleotide-binding</keyword>
<accession>A0A7D4CI81</accession>